<accession>A0AAN9Q0K4</accession>
<name>A0AAN9Q0K4_CLITE</name>
<dbReference type="AlphaFoldDB" id="A0AAN9Q0K4"/>
<reference evidence="2 3" key="1">
    <citation type="submission" date="2024-01" db="EMBL/GenBank/DDBJ databases">
        <title>The genomes of 5 underutilized Papilionoideae crops provide insights into root nodulation and disease resistance.</title>
        <authorList>
            <person name="Yuan L."/>
        </authorList>
    </citation>
    <scope>NUCLEOTIDE SEQUENCE [LARGE SCALE GENOMIC DNA]</scope>
    <source>
        <strain evidence="2">LY-2023</strain>
        <tissue evidence="2">Leaf</tissue>
    </source>
</reference>
<evidence type="ECO:0000256" key="1">
    <source>
        <dbReference type="SAM" id="Phobius"/>
    </source>
</evidence>
<keyword evidence="1" id="KW-0812">Transmembrane</keyword>
<comment type="caution">
    <text evidence="2">The sequence shown here is derived from an EMBL/GenBank/DDBJ whole genome shotgun (WGS) entry which is preliminary data.</text>
</comment>
<gene>
    <name evidence="2" type="ORF">RJT34_00254</name>
</gene>
<keyword evidence="1" id="KW-1133">Transmembrane helix</keyword>
<dbReference type="Proteomes" id="UP001359559">
    <property type="component" value="Unassembled WGS sequence"/>
</dbReference>
<sequence>MDHTPTPSLAVSNNLFNRPFHDNVHALRSLFPPPFMGHTLGRHSLFTFKKQSKATIFLSLFSLSLIASLLVDNRNWSNPFASDLRIPSSTTYSLSFHDLFDFDFIKLRGR</sequence>
<organism evidence="2 3">
    <name type="scientific">Clitoria ternatea</name>
    <name type="common">Butterfly pea</name>
    <dbReference type="NCBI Taxonomy" id="43366"/>
    <lineage>
        <taxon>Eukaryota</taxon>
        <taxon>Viridiplantae</taxon>
        <taxon>Streptophyta</taxon>
        <taxon>Embryophyta</taxon>
        <taxon>Tracheophyta</taxon>
        <taxon>Spermatophyta</taxon>
        <taxon>Magnoliopsida</taxon>
        <taxon>eudicotyledons</taxon>
        <taxon>Gunneridae</taxon>
        <taxon>Pentapetalae</taxon>
        <taxon>rosids</taxon>
        <taxon>fabids</taxon>
        <taxon>Fabales</taxon>
        <taxon>Fabaceae</taxon>
        <taxon>Papilionoideae</taxon>
        <taxon>50 kb inversion clade</taxon>
        <taxon>NPAAA clade</taxon>
        <taxon>indigoferoid/millettioid clade</taxon>
        <taxon>Phaseoleae</taxon>
        <taxon>Clitoria</taxon>
    </lineage>
</organism>
<evidence type="ECO:0000313" key="3">
    <source>
        <dbReference type="Proteomes" id="UP001359559"/>
    </source>
</evidence>
<evidence type="ECO:0008006" key="4">
    <source>
        <dbReference type="Google" id="ProtNLM"/>
    </source>
</evidence>
<proteinExistence type="predicted"/>
<evidence type="ECO:0000313" key="2">
    <source>
        <dbReference type="EMBL" id="KAK7316639.1"/>
    </source>
</evidence>
<keyword evidence="1" id="KW-0472">Membrane</keyword>
<protein>
    <recommendedName>
        <fullName evidence="4">Transmembrane protein</fullName>
    </recommendedName>
</protein>
<dbReference type="EMBL" id="JAYKXN010000001">
    <property type="protein sequence ID" value="KAK7316639.1"/>
    <property type="molecule type" value="Genomic_DNA"/>
</dbReference>
<feature type="transmembrane region" description="Helical" evidence="1">
    <location>
        <begin position="54"/>
        <end position="71"/>
    </location>
</feature>
<keyword evidence="3" id="KW-1185">Reference proteome</keyword>